<name>A0A8S5VAQ1_9CAUD</name>
<accession>A0A8S5VAQ1</accession>
<reference evidence="1" key="1">
    <citation type="journal article" date="2021" name="Proc. Natl. Acad. Sci. U.S.A.">
        <title>A Catalog of Tens of Thousands of Viruses from Human Metagenomes Reveals Hidden Associations with Chronic Diseases.</title>
        <authorList>
            <person name="Tisza M.J."/>
            <person name="Buck C.B."/>
        </authorList>
    </citation>
    <scope>NUCLEOTIDE SEQUENCE</scope>
    <source>
        <strain evidence="1">Ctfhy6</strain>
    </source>
</reference>
<evidence type="ECO:0000313" key="1">
    <source>
        <dbReference type="EMBL" id="DAG03782.1"/>
    </source>
</evidence>
<sequence>MKYNYSIYEDNAGRLHLAVMGENGTCIYYLCDADRALVVGALDALNAGGDPIADDWEGGEPDPATCYEEISNIVDARNGGATILDL</sequence>
<dbReference type="EMBL" id="BK016235">
    <property type="protein sequence ID" value="DAG03782.1"/>
    <property type="molecule type" value="Genomic_DNA"/>
</dbReference>
<organism evidence="1">
    <name type="scientific">Siphoviridae sp. ctfhy6</name>
    <dbReference type="NCBI Taxonomy" id="2825597"/>
    <lineage>
        <taxon>Viruses</taxon>
        <taxon>Duplodnaviria</taxon>
        <taxon>Heunggongvirae</taxon>
        <taxon>Uroviricota</taxon>
        <taxon>Caudoviricetes</taxon>
    </lineage>
</organism>
<protein>
    <submittedName>
        <fullName evidence="1">Uncharacterized protein</fullName>
    </submittedName>
</protein>
<proteinExistence type="predicted"/>